<feature type="compositionally biased region" description="Basic and acidic residues" evidence="1">
    <location>
        <begin position="396"/>
        <end position="411"/>
    </location>
</feature>
<comment type="caution">
    <text evidence="2">The sequence shown here is derived from an EMBL/GenBank/DDBJ whole genome shotgun (WGS) entry which is preliminary data.</text>
</comment>
<reference evidence="2 3" key="1">
    <citation type="journal article" date="2024" name="Insects">
        <title>An Improved Chromosome-Level Genome Assembly of the Firefly Pyrocoelia pectoralis.</title>
        <authorList>
            <person name="Fu X."/>
            <person name="Meyer-Rochow V.B."/>
            <person name="Ballantyne L."/>
            <person name="Zhu X."/>
        </authorList>
    </citation>
    <scope>NUCLEOTIDE SEQUENCE [LARGE SCALE GENOMIC DNA]</scope>
    <source>
        <strain evidence="2">XCY_ONT2</strain>
    </source>
</reference>
<dbReference type="EMBL" id="JAVRBK010000006">
    <property type="protein sequence ID" value="KAK5642919.1"/>
    <property type="molecule type" value="Genomic_DNA"/>
</dbReference>
<feature type="compositionally biased region" description="Basic and acidic residues" evidence="1">
    <location>
        <begin position="352"/>
        <end position="365"/>
    </location>
</feature>
<name>A0AAN7VGD1_9COLE</name>
<feature type="compositionally biased region" description="Basic and acidic residues" evidence="1">
    <location>
        <begin position="742"/>
        <end position="755"/>
    </location>
</feature>
<feature type="compositionally biased region" description="Basic and acidic residues" evidence="1">
    <location>
        <begin position="446"/>
        <end position="455"/>
    </location>
</feature>
<dbReference type="Proteomes" id="UP001329430">
    <property type="component" value="Chromosome 6"/>
</dbReference>
<feature type="compositionally biased region" description="Basic and acidic residues" evidence="1">
    <location>
        <begin position="134"/>
        <end position="145"/>
    </location>
</feature>
<dbReference type="InterPro" id="IPR053078">
    <property type="entry name" value="TTF1-like"/>
</dbReference>
<feature type="compositionally biased region" description="Basic and acidic residues" evidence="1">
    <location>
        <begin position="330"/>
        <end position="343"/>
    </location>
</feature>
<accession>A0AAN7VGD1</accession>
<feature type="compositionally biased region" description="Basic and acidic residues" evidence="1">
    <location>
        <begin position="378"/>
        <end position="388"/>
    </location>
</feature>
<evidence type="ECO:0000256" key="1">
    <source>
        <dbReference type="SAM" id="MobiDB-lite"/>
    </source>
</evidence>
<feature type="compositionally biased region" description="Basic and acidic residues" evidence="1">
    <location>
        <begin position="176"/>
        <end position="194"/>
    </location>
</feature>
<dbReference type="PANTHER" id="PTHR46760">
    <property type="entry name" value="TRANSCRIPTION TERMINATION FACTOR 1"/>
    <property type="match status" value="1"/>
</dbReference>
<organism evidence="2 3">
    <name type="scientific">Pyrocoelia pectoralis</name>
    <dbReference type="NCBI Taxonomy" id="417401"/>
    <lineage>
        <taxon>Eukaryota</taxon>
        <taxon>Metazoa</taxon>
        <taxon>Ecdysozoa</taxon>
        <taxon>Arthropoda</taxon>
        <taxon>Hexapoda</taxon>
        <taxon>Insecta</taxon>
        <taxon>Pterygota</taxon>
        <taxon>Neoptera</taxon>
        <taxon>Endopterygota</taxon>
        <taxon>Coleoptera</taxon>
        <taxon>Polyphaga</taxon>
        <taxon>Elateriformia</taxon>
        <taxon>Elateroidea</taxon>
        <taxon>Lampyridae</taxon>
        <taxon>Lampyrinae</taxon>
        <taxon>Pyrocoelia</taxon>
    </lineage>
</organism>
<protein>
    <submittedName>
        <fullName evidence="2">Uncharacterized protein</fullName>
    </submittedName>
</protein>
<feature type="region of interest" description="Disordered" evidence="1">
    <location>
        <begin position="595"/>
        <end position="630"/>
    </location>
</feature>
<proteinExistence type="predicted"/>
<feature type="compositionally biased region" description="Polar residues" evidence="1">
    <location>
        <begin position="513"/>
        <end position="525"/>
    </location>
</feature>
<feature type="region of interest" description="Disordered" evidence="1">
    <location>
        <begin position="508"/>
        <end position="550"/>
    </location>
</feature>
<feature type="compositionally biased region" description="Basic and acidic residues" evidence="1">
    <location>
        <begin position="264"/>
        <end position="282"/>
    </location>
</feature>
<feature type="compositionally biased region" description="Polar residues" evidence="1">
    <location>
        <begin position="728"/>
        <end position="740"/>
    </location>
</feature>
<feature type="region of interest" description="Disordered" evidence="1">
    <location>
        <begin position="117"/>
        <end position="470"/>
    </location>
</feature>
<feature type="region of interest" description="Disordered" evidence="1">
    <location>
        <begin position="716"/>
        <end position="759"/>
    </location>
</feature>
<feature type="compositionally biased region" description="Basic and acidic residues" evidence="1">
    <location>
        <begin position="220"/>
        <end position="255"/>
    </location>
</feature>
<feature type="compositionally biased region" description="Polar residues" evidence="1">
    <location>
        <begin position="431"/>
        <end position="441"/>
    </location>
</feature>
<keyword evidence="3" id="KW-1185">Reference proteome</keyword>
<feature type="compositionally biased region" description="Basic residues" evidence="1">
    <location>
        <begin position="528"/>
        <end position="537"/>
    </location>
</feature>
<feature type="compositionally biased region" description="Basic and acidic residues" evidence="1">
    <location>
        <begin position="310"/>
        <end position="321"/>
    </location>
</feature>
<feature type="compositionally biased region" description="Basic residues" evidence="1">
    <location>
        <begin position="299"/>
        <end position="309"/>
    </location>
</feature>
<feature type="compositionally biased region" description="Basic and acidic residues" evidence="1">
    <location>
        <begin position="158"/>
        <end position="167"/>
    </location>
</feature>
<evidence type="ECO:0000313" key="2">
    <source>
        <dbReference type="EMBL" id="KAK5642919.1"/>
    </source>
</evidence>
<feature type="region of interest" description="Disordered" evidence="1">
    <location>
        <begin position="484"/>
        <end position="503"/>
    </location>
</feature>
<gene>
    <name evidence="2" type="ORF">RI129_009086</name>
</gene>
<feature type="compositionally biased region" description="Polar residues" evidence="1">
    <location>
        <begin position="595"/>
        <end position="607"/>
    </location>
</feature>
<evidence type="ECO:0000313" key="3">
    <source>
        <dbReference type="Proteomes" id="UP001329430"/>
    </source>
</evidence>
<feature type="compositionally biased region" description="Basic residues" evidence="1">
    <location>
        <begin position="456"/>
        <end position="465"/>
    </location>
</feature>
<feature type="compositionally biased region" description="Basic residues" evidence="1">
    <location>
        <begin position="412"/>
        <end position="421"/>
    </location>
</feature>
<sequence>MYNFSCNITIIDKQKKNEHTSSGNYKDSTHIQPAAVTEEVHLQIPNSKVDKTKRENKHSTKGQRLITQYIDGISIDDIDGSKNVHKKKKHLKHSEDQAKAENLNNSFEKVCFNENGKTDFSESKKHKKRRKHSPEHEFSPKDSCRNETFLHYNTNMEELPKTEVSESKKHKKKLKHPPEHEFSPRDSRGKETSVHYDAGTEEVPKIDVSKSKKHKKKLKHSFEHEFPSRDSCDNETSSHHDTNTEDLPKIDVNESKKHKKRQKHLPEHEFSPRDSRENETSAHYDAGTEEVPKTDVHVSKKYKKRRKHSPEHEFLPRDSRGNETSAHYHTGTEELPKTDVNESKKHKKRQNHAPDHEFLSKDSRGNETSAHYDTGTEELPKTDVNEPNKHKKKLKHPPEHEDLPKTDVNEFKKHKKRKKHSPEHEFPSRDSYGNETSSHYDTNVEDLPKTDVNESKKHKKRKKHSPEHEFLSRDCYRNEISSHDAEQESLSLQNFTKKKKKRHLGITPDAVDIQNSHPNENVNSEHINKKRDKKRKNSGSTHGTEDLPNILSPHEIKEYWESLTKYDPAQDGLSLQNFTKKKKKHHLEITPDSVDIQNFHPNENVNSEPVMRKDSGSTNGTEDLPKTLSPHEIKEEREAFIQDSLSLQNFAEKKKDAVDIHPNENVNSEPIITRKDSGSTNGTEDLATHEIKNEWEALGKYDQVQDDLSLQNFTKTKKKRHVEITPEAVQNSDPNESVNSEDLIKDSNKKGKDSRSTNLPKILLPHEMKEEIISDDASRKKQHNIKLEALTNFDEVQDYLDLQCVRQRLSEDHTRMLKQLRISLPWPVPPTHLIETRMSSHPTKDQKKRFEEFETPMNTSHYSPVEDKIITENWKYFCKVHNIPTDPEPFLSFEPNSDTKIKGSALPKLERIKFVRFLGHKLEHRYLFSIYRRFKKLFCQINKGRFSEAENKIILEYVQKSHDSNPFASLAHVLNRDRHTILMRYKTLGRI</sequence>
<dbReference type="AlphaFoldDB" id="A0AAN7VGD1"/>
<feature type="compositionally biased region" description="Basic residues" evidence="1">
    <location>
        <begin position="124"/>
        <end position="133"/>
    </location>
</feature>
<dbReference type="PANTHER" id="PTHR46760:SF1">
    <property type="entry name" value="TRANSCRIPTION TERMINATION FACTOR 1"/>
    <property type="match status" value="1"/>
</dbReference>